<keyword evidence="1" id="KW-0472">Membrane</keyword>
<dbReference type="AlphaFoldDB" id="A0A402BIK3"/>
<gene>
    <name evidence="2" type="ORF">KDA_65460</name>
</gene>
<feature type="transmembrane region" description="Helical" evidence="1">
    <location>
        <begin position="6"/>
        <end position="32"/>
    </location>
</feature>
<accession>A0A402BIK3</accession>
<name>A0A402BIK3_9CHLR</name>
<evidence type="ECO:0000256" key="1">
    <source>
        <dbReference type="SAM" id="Phobius"/>
    </source>
</evidence>
<dbReference type="Proteomes" id="UP000287171">
    <property type="component" value="Unassembled WGS sequence"/>
</dbReference>
<keyword evidence="1" id="KW-0812">Transmembrane</keyword>
<evidence type="ECO:0000313" key="2">
    <source>
        <dbReference type="EMBL" id="GCE31062.1"/>
    </source>
</evidence>
<protein>
    <submittedName>
        <fullName evidence="2">Uncharacterized protein</fullName>
    </submittedName>
</protein>
<comment type="caution">
    <text evidence="2">The sequence shown here is derived from an EMBL/GenBank/DDBJ whole genome shotgun (WGS) entry which is preliminary data.</text>
</comment>
<keyword evidence="3" id="KW-1185">Reference proteome</keyword>
<keyword evidence="1" id="KW-1133">Transmembrane helix</keyword>
<organism evidence="2 3">
    <name type="scientific">Dictyobacter alpinus</name>
    <dbReference type="NCBI Taxonomy" id="2014873"/>
    <lineage>
        <taxon>Bacteria</taxon>
        <taxon>Bacillati</taxon>
        <taxon>Chloroflexota</taxon>
        <taxon>Ktedonobacteria</taxon>
        <taxon>Ktedonobacterales</taxon>
        <taxon>Dictyobacteraceae</taxon>
        <taxon>Dictyobacter</taxon>
    </lineage>
</organism>
<reference evidence="3" key="1">
    <citation type="submission" date="2018-12" db="EMBL/GenBank/DDBJ databases">
        <title>Tengunoibacter tsumagoiensis gen. nov., sp. nov., Dictyobacter kobayashii sp. nov., D. alpinus sp. nov., and D. joshuensis sp. nov. and description of Dictyobacteraceae fam. nov. within the order Ktedonobacterales isolated from Tengu-no-mugimeshi.</title>
        <authorList>
            <person name="Wang C.M."/>
            <person name="Zheng Y."/>
            <person name="Sakai Y."/>
            <person name="Toyoda A."/>
            <person name="Minakuchi Y."/>
            <person name="Abe K."/>
            <person name="Yokota A."/>
            <person name="Yabe S."/>
        </authorList>
    </citation>
    <scope>NUCLEOTIDE SEQUENCE [LARGE SCALE GENOMIC DNA]</scope>
    <source>
        <strain evidence="3">Uno16</strain>
    </source>
</reference>
<proteinExistence type="predicted"/>
<sequence>MNSFLYWYFVFSCSVNLTLCHLCSIPFFPLSFRLLTSFFLRYDDTQLISRANFVCMAFLE</sequence>
<dbReference type="EMBL" id="BIFT01000002">
    <property type="protein sequence ID" value="GCE31062.1"/>
    <property type="molecule type" value="Genomic_DNA"/>
</dbReference>
<evidence type="ECO:0000313" key="3">
    <source>
        <dbReference type="Proteomes" id="UP000287171"/>
    </source>
</evidence>